<name>A0A4R2S0G9_9FIRM</name>
<evidence type="ECO:0000313" key="1">
    <source>
        <dbReference type="EMBL" id="TCP68677.1"/>
    </source>
</evidence>
<dbReference type="OrthoDB" id="422057at2"/>
<protein>
    <submittedName>
        <fullName evidence="1">Uncharacterized protein YjbI with pentapeptide repeats</fullName>
    </submittedName>
</protein>
<evidence type="ECO:0000313" key="2">
    <source>
        <dbReference type="Proteomes" id="UP000294813"/>
    </source>
</evidence>
<dbReference type="EMBL" id="SLXT01000002">
    <property type="protein sequence ID" value="TCP68677.1"/>
    <property type="molecule type" value="Genomic_DNA"/>
</dbReference>
<organism evidence="1 2">
    <name type="scientific">Heliophilum fasciatum</name>
    <dbReference type="NCBI Taxonomy" id="35700"/>
    <lineage>
        <taxon>Bacteria</taxon>
        <taxon>Bacillati</taxon>
        <taxon>Bacillota</taxon>
        <taxon>Clostridia</taxon>
        <taxon>Eubacteriales</taxon>
        <taxon>Heliobacteriaceae</taxon>
        <taxon>Heliophilum</taxon>
    </lineage>
</organism>
<dbReference type="SUPFAM" id="SSF141571">
    <property type="entry name" value="Pentapeptide repeat-like"/>
    <property type="match status" value="1"/>
</dbReference>
<comment type="caution">
    <text evidence="1">The sequence shown here is derived from an EMBL/GenBank/DDBJ whole genome shotgun (WGS) entry which is preliminary data.</text>
</comment>
<accession>A0A4R2S0G9</accession>
<dbReference type="AlphaFoldDB" id="A0A4R2S0G9"/>
<dbReference type="Gene3D" id="2.160.20.80">
    <property type="entry name" value="E3 ubiquitin-protein ligase SopA"/>
    <property type="match status" value="1"/>
</dbReference>
<dbReference type="InterPro" id="IPR001646">
    <property type="entry name" value="5peptide_repeat"/>
</dbReference>
<dbReference type="InterPro" id="IPR051082">
    <property type="entry name" value="Pentapeptide-BTB/POZ_domain"/>
</dbReference>
<proteinExistence type="predicted"/>
<gene>
    <name evidence="1" type="ORF">EDD73_10273</name>
</gene>
<dbReference type="PANTHER" id="PTHR14136">
    <property type="entry name" value="BTB_POZ DOMAIN-CONTAINING PROTEIN KCTD9"/>
    <property type="match status" value="1"/>
</dbReference>
<dbReference type="RefSeq" id="WP_131917877.1">
    <property type="nucleotide sequence ID" value="NZ_JAOQNU010000002.1"/>
</dbReference>
<dbReference type="Pfam" id="PF00805">
    <property type="entry name" value="Pentapeptide"/>
    <property type="match status" value="4"/>
</dbReference>
<dbReference type="Proteomes" id="UP000294813">
    <property type="component" value="Unassembled WGS sequence"/>
</dbReference>
<reference evidence="1 2" key="1">
    <citation type="submission" date="2019-03" db="EMBL/GenBank/DDBJ databases">
        <title>Genomic Encyclopedia of Type Strains, Phase IV (KMG-IV): sequencing the most valuable type-strain genomes for metagenomic binning, comparative biology and taxonomic classification.</title>
        <authorList>
            <person name="Goeker M."/>
        </authorList>
    </citation>
    <scope>NUCLEOTIDE SEQUENCE [LARGE SCALE GENOMIC DNA]</scope>
    <source>
        <strain evidence="1 2">DSM 11170</strain>
    </source>
</reference>
<keyword evidence="2" id="KW-1185">Reference proteome</keyword>
<dbReference type="PANTHER" id="PTHR14136:SF17">
    <property type="entry name" value="BTB_POZ DOMAIN-CONTAINING PROTEIN KCTD9"/>
    <property type="match status" value="1"/>
</dbReference>
<sequence length="393" mass="42523">MANPEHVEILKQGVEAWNQWRVSQDDLVFLPNLVGINLGGADLRNSNLSWARLIGTNLCSVDLRGADLVGTDLREADLSRANLSGADLIGSNLSGANLGGADLCQATLIGADLSLADFSGADLRGADLSGADLRWLNLSRANLQGANLGGADLRGANLNGTNLSEANLRRADLREANVHNSSLIKTKFTNANLSGCKIHGISLWKTEIRESTEQFDLIVSGDGAQKIVVDNLEVAQLIDLLINSYTLRTVIDHLAAKVVLILGHFTPERKAVLEAFRAEIRKKNYIPVWVDCEKPALLQGTQTVETLARLSRLIIADATEAQGVFPQLEQALPGLAAIPVQLLLPPAGEIPESLIRYPWSMPVLRYSAIHEIIEPMQERIMMPIAASVHPSPQ</sequence>